<proteinExistence type="inferred from homology"/>
<evidence type="ECO:0000313" key="9">
    <source>
        <dbReference type="EMBL" id="ARF69285.1"/>
    </source>
</evidence>
<evidence type="ECO:0000256" key="5">
    <source>
        <dbReference type="ARBA" id="ARBA00022692"/>
    </source>
</evidence>
<keyword evidence="4 8" id="KW-1003">Cell membrane</keyword>
<dbReference type="AlphaFoldDB" id="A0A1U9YK51"/>
<accession>A0A1U9YK51</accession>
<dbReference type="Pfam" id="PF00860">
    <property type="entry name" value="Xan_ur_permease"/>
    <property type="match status" value="1"/>
</dbReference>
<dbReference type="RefSeq" id="WP_077997040.1">
    <property type="nucleotide sequence ID" value="NZ_CP019794.1"/>
</dbReference>
<dbReference type="PANTHER" id="PTHR43337">
    <property type="entry name" value="XANTHINE/URACIL PERMEASE C887.17-RELATED"/>
    <property type="match status" value="1"/>
</dbReference>
<comment type="similarity">
    <text evidence="2 8">Belongs to the nucleobase:cation symporter-2 (NCS2) (TC 2.A.40) family. Azg-like subfamily.</text>
</comment>
<evidence type="ECO:0000256" key="8">
    <source>
        <dbReference type="PIRNR" id="PIRNR005353"/>
    </source>
</evidence>
<dbReference type="Proteomes" id="UP000192727">
    <property type="component" value="Chromosome"/>
</dbReference>
<dbReference type="GO" id="GO:0005886">
    <property type="term" value="C:plasma membrane"/>
    <property type="evidence" value="ECO:0007669"/>
    <property type="project" value="UniProtKB-SubCell"/>
</dbReference>
<reference evidence="9 10" key="1">
    <citation type="submission" date="2017-03" db="EMBL/GenBank/DDBJ databases">
        <title>Paenibacillus larvae genome sequencing.</title>
        <authorList>
            <person name="Dingman D.W."/>
        </authorList>
    </citation>
    <scope>NUCLEOTIDE SEQUENCE [LARGE SCALE GENOMIC DNA]</scope>
    <source>
        <strain evidence="9 10">SAG 10367</strain>
    </source>
</reference>
<evidence type="ECO:0000313" key="10">
    <source>
        <dbReference type="Proteomes" id="UP000192727"/>
    </source>
</evidence>
<keyword evidence="6 8" id="KW-1133">Transmembrane helix</keyword>
<organism evidence="9 10">
    <name type="scientific">Paenibacillus larvae subsp. pulvifaciens</name>
    <dbReference type="NCBI Taxonomy" id="1477"/>
    <lineage>
        <taxon>Bacteria</taxon>
        <taxon>Bacillati</taxon>
        <taxon>Bacillota</taxon>
        <taxon>Bacilli</taxon>
        <taxon>Bacillales</taxon>
        <taxon>Paenibacillaceae</taxon>
        <taxon>Paenibacillus</taxon>
    </lineage>
</organism>
<name>A0A1U9YK51_9BACL</name>
<evidence type="ECO:0000256" key="4">
    <source>
        <dbReference type="ARBA" id="ARBA00022475"/>
    </source>
</evidence>
<evidence type="ECO:0000256" key="1">
    <source>
        <dbReference type="ARBA" id="ARBA00004651"/>
    </source>
</evidence>
<evidence type="ECO:0000256" key="2">
    <source>
        <dbReference type="ARBA" id="ARBA00005697"/>
    </source>
</evidence>
<dbReference type="InterPro" id="IPR045018">
    <property type="entry name" value="Azg-like"/>
</dbReference>
<sequence length="433" mass="45655">MFHLKQNNTSVRTEMIAGLTTFLTMAYVMVVNPLILSEAGISFDQSFSATIIATLTGTLLMGLLANYPIAVAPGMGLNAYFAFSVVQANEGMSYQIAFSAVFVAGIIFVILSLTPLRSKLIDIIPPNLKHAISAGIGLFIAFLGLKMSGIVAAHPTNLVTLGKLNSPGVVLSLIGLTVTLILFTLNIRGSLFLGMLITGTVALFTGQLQFTNGFVAVPSLPEGLIISNPFHAIGDVIQYGLYAVVFSFLLVTIFDTTGTVVAVSEQAGLMKEGKLARARRVLLGDSVATMVGAMFGTSPSAAFLESASGVAAGGRTGLTSVVVAVLFAVSAFFSPLISSVSGVSAITAPALIIVGSLMLTHVRHIKWEPFDESFPAFFVILTMPVTGSIATGIAMGFITYPILKLARGKVKEIHPLICIIALMFLYQLIFLPH</sequence>
<dbReference type="GO" id="GO:0005345">
    <property type="term" value="F:purine nucleobase transmembrane transporter activity"/>
    <property type="evidence" value="ECO:0007669"/>
    <property type="project" value="TreeGrafter"/>
</dbReference>
<gene>
    <name evidence="9" type="ORF">B7C51_17875</name>
</gene>
<dbReference type="EMBL" id="CP020557">
    <property type="protein sequence ID" value="ARF69285.1"/>
    <property type="molecule type" value="Genomic_DNA"/>
</dbReference>
<comment type="subcellular location">
    <subcellularLocation>
        <location evidence="1 8">Cell membrane</location>
        <topology evidence="1 8">Multi-pass membrane protein</topology>
    </subcellularLocation>
</comment>
<evidence type="ECO:0000256" key="7">
    <source>
        <dbReference type="ARBA" id="ARBA00023136"/>
    </source>
</evidence>
<keyword evidence="5 8" id="KW-0812">Transmembrane</keyword>
<keyword evidence="7 8" id="KW-0472">Membrane</keyword>
<dbReference type="PANTHER" id="PTHR43337:SF1">
    <property type="entry name" value="XANTHINE_URACIL PERMEASE C887.17-RELATED"/>
    <property type="match status" value="1"/>
</dbReference>
<keyword evidence="3 8" id="KW-0813">Transport</keyword>
<dbReference type="PIRSF" id="PIRSF005353">
    <property type="entry name" value="PbuG"/>
    <property type="match status" value="1"/>
</dbReference>
<dbReference type="InterPro" id="IPR026033">
    <property type="entry name" value="Azg-like_bact_archaea"/>
</dbReference>
<evidence type="ECO:0000256" key="3">
    <source>
        <dbReference type="ARBA" id="ARBA00022448"/>
    </source>
</evidence>
<evidence type="ECO:0000256" key="6">
    <source>
        <dbReference type="ARBA" id="ARBA00022989"/>
    </source>
</evidence>
<dbReference type="GeneID" id="64218016"/>
<protein>
    <submittedName>
        <fullName evidence="9">Guanine permease</fullName>
    </submittedName>
</protein>
<dbReference type="InterPro" id="IPR006043">
    <property type="entry name" value="NCS2"/>
</dbReference>